<evidence type="ECO:0000256" key="5">
    <source>
        <dbReference type="ARBA" id="ARBA00023136"/>
    </source>
</evidence>
<dbReference type="InterPro" id="IPR045584">
    <property type="entry name" value="Pilin-like"/>
</dbReference>
<proteinExistence type="predicted"/>
<dbReference type="PANTHER" id="PTHR30093">
    <property type="entry name" value="GENERAL SECRETION PATHWAY PROTEIN G"/>
    <property type="match status" value="1"/>
</dbReference>
<dbReference type="EMBL" id="SOJN01000075">
    <property type="protein sequence ID" value="TET45788.1"/>
    <property type="molecule type" value="Genomic_DNA"/>
</dbReference>
<dbReference type="GO" id="GO:0016020">
    <property type="term" value="C:membrane"/>
    <property type="evidence" value="ECO:0007669"/>
    <property type="project" value="UniProtKB-SubCell"/>
</dbReference>
<keyword evidence="4 6" id="KW-1133">Transmembrane helix</keyword>
<evidence type="ECO:0000256" key="2">
    <source>
        <dbReference type="ARBA" id="ARBA00022481"/>
    </source>
</evidence>
<feature type="transmembrane region" description="Helical" evidence="6">
    <location>
        <begin position="6"/>
        <end position="27"/>
    </location>
</feature>
<evidence type="ECO:0000313" key="7">
    <source>
        <dbReference type="EMBL" id="TET45788.1"/>
    </source>
</evidence>
<evidence type="ECO:0000256" key="6">
    <source>
        <dbReference type="SAM" id="Phobius"/>
    </source>
</evidence>
<dbReference type="Gene3D" id="3.30.700.10">
    <property type="entry name" value="Glycoprotein, Type 4 Pilin"/>
    <property type="match status" value="1"/>
</dbReference>
<gene>
    <name evidence="7" type="ORF">E3J62_06345</name>
</gene>
<dbReference type="Proteomes" id="UP000315525">
    <property type="component" value="Unassembled WGS sequence"/>
</dbReference>
<evidence type="ECO:0000256" key="1">
    <source>
        <dbReference type="ARBA" id="ARBA00004167"/>
    </source>
</evidence>
<evidence type="ECO:0000256" key="3">
    <source>
        <dbReference type="ARBA" id="ARBA00022692"/>
    </source>
</evidence>
<keyword evidence="5 6" id="KW-0472">Membrane</keyword>
<sequence>MRRGSGFTLIELMMVVAIIGLVAAIAVPNFMSSRYRAYEAALRANMHTIQISVEDFAALSEGFYPGSIDTRVGDILSTLGFSVPAGWESKVPFRRSLADGRRAPPFTPYALLYPHHGFKNPFRKGGNAVDNIQGPPATPPAGCSYYTGYDESGVKGDGEVAIGYSICGYGKGRPLALVLHSGH</sequence>
<dbReference type="PROSITE" id="PS00409">
    <property type="entry name" value="PROKAR_NTER_METHYL"/>
    <property type="match status" value="1"/>
</dbReference>
<dbReference type="InterPro" id="IPR012902">
    <property type="entry name" value="N_methyl_site"/>
</dbReference>
<reference evidence="7 8" key="1">
    <citation type="submission" date="2019-03" db="EMBL/GenBank/DDBJ databases">
        <title>Metabolic potential of uncultured bacteria and archaea associated with petroleum seepage in deep-sea sediments.</title>
        <authorList>
            <person name="Dong X."/>
            <person name="Hubert C."/>
        </authorList>
    </citation>
    <scope>NUCLEOTIDE SEQUENCE [LARGE SCALE GENOMIC DNA]</scope>
    <source>
        <strain evidence="7">E44_bin18</strain>
    </source>
</reference>
<protein>
    <submittedName>
        <fullName evidence="7">Type II secretion system protein</fullName>
    </submittedName>
</protein>
<keyword evidence="2" id="KW-0488">Methylation</keyword>
<dbReference type="AlphaFoldDB" id="A0A523UTC6"/>
<name>A0A523UTC6_UNCT6</name>
<accession>A0A523UTC6</accession>
<evidence type="ECO:0000256" key="4">
    <source>
        <dbReference type="ARBA" id="ARBA00022989"/>
    </source>
</evidence>
<dbReference type="NCBIfam" id="TIGR02532">
    <property type="entry name" value="IV_pilin_GFxxxE"/>
    <property type="match status" value="1"/>
</dbReference>
<keyword evidence="3 6" id="KW-0812">Transmembrane</keyword>
<dbReference type="PANTHER" id="PTHR30093:SF44">
    <property type="entry name" value="TYPE II SECRETION SYSTEM CORE PROTEIN G"/>
    <property type="match status" value="1"/>
</dbReference>
<comment type="subcellular location">
    <subcellularLocation>
        <location evidence="1">Membrane</location>
        <topology evidence="1">Single-pass membrane protein</topology>
    </subcellularLocation>
</comment>
<dbReference type="SUPFAM" id="SSF54523">
    <property type="entry name" value="Pili subunits"/>
    <property type="match status" value="1"/>
</dbReference>
<organism evidence="7 8">
    <name type="scientific">candidate division TA06 bacterium</name>
    <dbReference type="NCBI Taxonomy" id="2250710"/>
    <lineage>
        <taxon>Bacteria</taxon>
        <taxon>Bacteria division TA06</taxon>
    </lineage>
</organism>
<dbReference type="Pfam" id="PF07963">
    <property type="entry name" value="N_methyl"/>
    <property type="match status" value="1"/>
</dbReference>
<evidence type="ECO:0000313" key="8">
    <source>
        <dbReference type="Proteomes" id="UP000315525"/>
    </source>
</evidence>
<comment type="caution">
    <text evidence="7">The sequence shown here is derived from an EMBL/GenBank/DDBJ whole genome shotgun (WGS) entry which is preliminary data.</text>
</comment>